<keyword evidence="4" id="KW-0677">Repeat</keyword>
<evidence type="ECO:0000256" key="3">
    <source>
        <dbReference type="ARBA" id="ARBA00022723"/>
    </source>
</evidence>
<dbReference type="Gene3D" id="1.25.40.180">
    <property type="match status" value="1"/>
</dbReference>
<evidence type="ECO:0000256" key="8">
    <source>
        <dbReference type="ARBA" id="ARBA00023163"/>
    </source>
</evidence>
<dbReference type="InterPro" id="IPR036236">
    <property type="entry name" value="Znf_C2H2_sf"/>
</dbReference>
<evidence type="ECO:0000313" key="15">
    <source>
        <dbReference type="WBParaSite" id="MBELARI_LOCUS7561"/>
    </source>
</evidence>
<dbReference type="FunFam" id="3.30.160.60:FF:001729">
    <property type="entry name" value="Zinc finger protein 337"/>
    <property type="match status" value="1"/>
</dbReference>
<feature type="domain" description="C2H2-type" evidence="13">
    <location>
        <begin position="197"/>
        <end position="224"/>
    </location>
</feature>
<dbReference type="GO" id="GO:0017148">
    <property type="term" value="P:negative regulation of translation"/>
    <property type="evidence" value="ECO:0007669"/>
    <property type="project" value="InterPro"/>
</dbReference>
<feature type="region of interest" description="Disordered" evidence="12">
    <location>
        <begin position="842"/>
        <end position="870"/>
    </location>
</feature>
<dbReference type="PANTHER" id="PTHR13162:SF8">
    <property type="entry name" value="CCR4-NOT TRANSCRIPTION COMPLEX SUBUNIT 1"/>
    <property type="match status" value="1"/>
</dbReference>
<keyword evidence="8" id="KW-0804">Transcription</keyword>
<organism evidence="14 15">
    <name type="scientific">Mesorhabditis belari</name>
    <dbReference type="NCBI Taxonomy" id="2138241"/>
    <lineage>
        <taxon>Eukaryota</taxon>
        <taxon>Metazoa</taxon>
        <taxon>Ecdysozoa</taxon>
        <taxon>Nematoda</taxon>
        <taxon>Chromadorea</taxon>
        <taxon>Rhabditida</taxon>
        <taxon>Rhabditina</taxon>
        <taxon>Rhabditomorpha</taxon>
        <taxon>Rhabditoidea</taxon>
        <taxon>Rhabditidae</taxon>
        <taxon>Mesorhabditinae</taxon>
        <taxon>Mesorhabditis</taxon>
    </lineage>
</organism>
<dbReference type="InterPro" id="IPR040398">
    <property type="entry name" value="Not1"/>
</dbReference>
<keyword evidence="2" id="KW-0678">Repressor</keyword>
<dbReference type="Pfam" id="PF16415">
    <property type="entry name" value="CNOT1_CAF1_bind"/>
    <property type="match status" value="1"/>
</dbReference>
<feature type="compositionally biased region" description="Pro residues" evidence="12">
    <location>
        <begin position="844"/>
        <end position="856"/>
    </location>
</feature>
<dbReference type="SMART" id="SM00355">
    <property type="entry name" value="ZnF_C2H2"/>
    <property type="match status" value="3"/>
</dbReference>
<dbReference type="InterPro" id="IPR013087">
    <property type="entry name" value="Znf_C2H2_type"/>
</dbReference>
<evidence type="ECO:0000256" key="12">
    <source>
        <dbReference type="SAM" id="MobiDB-lite"/>
    </source>
</evidence>
<comment type="similarity">
    <text evidence="10">Belongs to the CNOT1 family.</text>
</comment>
<dbReference type="Gene3D" id="1.25.40.790">
    <property type="match status" value="1"/>
</dbReference>
<evidence type="ECO:0000256" key="9">
    <source>
        <dbReference type="ARBA" id="ARBA00023242"/>
    </source>
</evidence>
<dbReference type="FunFam" id="1.25.40.800:FF:000001">
    <property type="entry name" value="CCR4-NOT transcription complex subunit 1"/>
    <property type="match status" value="1"/>
</dbReference>
<keyword evidence="9" id="KW-0539">Nucleus</keyword>
<keyword evidence="6" id="KW-0862">Zinc</keyword>
<dbReference type="InterPro" id="IPR024557">
    <property type="entry name" value="CNOT1_dom_4"/>
</dbReference>
<dbReference type="GO" id="GO:0000288">
    <property type="term" value="P:nuclear-transcribed mRNA catabolic process, deadenylation-dependent decay"/>
    <property type="evidence" value="ECO:0007669"/>
    <property type="project" value="TreeGrafter"/>
</dbReference>
<dbReference type="Pfam" id="PF12842">
    <property type="entry name" value="DUF3819"/>
    <property type="match status" value="1"/>
</dbReference>
<dbReference type="GO" id="GO:0030015">
    <property type="term" value="C:CCR4-NOT core complex"/>
    <property type="evidence" value="ECO:0007669"/>
    <property type="project" value="InterPro"/>
</dbReference>
<dbReference type="GO" id="GO:0005634">
    <property type="term" value="C:nucleus"/>
    <property type="evidence" value="ECO:0007669"/>
    <property type="project" value="UniProtKB-SubCell"/>
</dbReference>
<dbReference type="GO" id="GO:0000932">
    <property type="term" value="C:P-body"/>
    <property type="evidence" value="ECO:0007669"/>
    <property type="project" value="TreeGrafter"/>
</dbReference>
<feature type="compositionally biased region" description="Low complexity" evidence="12">
    <location>
        <begin position="857"/>
        <end position="868"/>
    </location>
</feature>
<evidence type="ECO:0000256" key="7">
    <source>
        <dbReference type="ARBA" id="ARBA00023015"/>
    </source>
</evidence>
<evidence type="ECO:0000256" key="10">
    <source>
        <dbReference type="ARBA" id="ARBA00025717"/>
    </source>
</evidence>
<evidence type="ECO:0000259" key="13">
    <source>
        <dbReference type="PROSITE" id="PS50157"/>
    </source>
</evidence>
<dbReference type="SUPFAM" id="SSF57667">
    <property type="entry name" value="beta-beta-alpha zinc fingers"/>
    <property type="match status" value="2"/>
</dbReference>
<dbReference type="PROSITE" id="PS00028">
    <property type="entry name" value="ZINC_FINGER_C2H2_1"/>
    <property type="match status" value="3"/>
</dbReference>
<evidence type="ECO:0000256" key="6">
    <source>
        <dbReference type="ARBA" id="ARBA00022833"/>
    </source>
</evidence>
<evidence type="ECO:0000256" key="2">
    <source>
        <dbReference type="ARBA" id="ARBA00022491"/>
    </source>
</evidence>
<evidence type="ECO:0000256" key="11">
    <source>
        <dbReference type="PROSITE-ProRule" id="PRU00042"/>
    </source>
</evidence>
<keyword evidence="5 11" id="KW-0863">Zinc-finger</keyword>
<sequence>MTVERDGLGCDGGGVPHLVLTDDIKDLSRLLDVNKDVRLEADKLLDPPIGGADHLQTAQLPLSLHHDIYAAIKNELPSTADGKTDKGMGGLMHGADADMLFGVSGFGLGSPFCNPNNNNELLNLNHTKNGRILTADRKRPYPCNLCPSRFGSKMELEEHQNSHTGMKPFECDVCKAKFNRRSTLWNHKRIHSDAKPFVCTVCQMTFKWKNSLKCHKEMHLRKNESSTVLDNDLRQLTYATAAKKRLLEMMEEGGQIEGSNASISTAIQSQPLITTASPKKKKNNSQNNTTTALMALQAQQATNIINNQEHKSWLQPGLFHGSDHPLDLDTSSLDTLVQQSNQNLLVHLCSTDMDPSRNGLLGSMDESHNMLSNPLFSDMKPDVNLLHSQDLQFNYSHNLLSSSMTSQSPLNVSLPLNLMNINRINGLHSPQHLPSVHHLTSTSLANGISIPIDYHLGHESIPSAVSHPQYIVTTQPDVMLSQSAINYQQPMEPCVVLSGGPEYVTSFDYGGMLGHYQLGDVDMNLSQPTTADSLMEDGKGLPFEQCLKNNQNANASRCGAFGFLQTNECDVMSLHPTRPGSTFLSSTNVDTLVIAAQREGSECEKPPEELMEKIAFLFNNLSQRSLQEKVDEVRSMITSCGEKFVRWLAQYIVMKRASIEPNFQPLYNQFLQGINSIALDHTIKMETLRNIKVLLRSDKREAVHNYGDRTLLKNLGMWLGLTSISRSRPILTMDIDLKSLLLEAFYKGQQELLFVVPFVAKIVISSLKSKIFGPKSAWIKGILKVMAELHAAPDLKINLKFEIEVLFKELGINLEEIMQQVEGILEDQDRFKNLKEQLTDLRPLQPPHYSPSPQPSHPSGSSVGSPVPEEQATELTATLPRFSYVEVDVNSFESIASLLKIPAQHPLFQMYPAMKQFLKPAFIHATKELLGVIYEKALKISSSATEHLVKKDFGLSNDDQQTKQAGVNMIKSLTSAMVYIVVRDSMQTTLGNYLVQAFLMGLRNLGAQIDQKLIEEAAMLVMTENLELAVDFVVKTACEKSIGDYGRKIDIDKQRKDEREFQKLEELFAIQMLLPEALRIRPGSIPRHDTYPYEELGQKICGFKVALPENPPMNLSTFNMAPRAPSHSTTISQFQNYAAASQRPPQSVNQPQTAMTNGALLDILQHQQHQTTNGHGHTENFAQNAKLELQKKVAEILDEWRNLYFTPEALKNPKDALAMIISKMHNYGLLSNDEMITHFFSLGTEICVDSCYRLLQKEAEIILPMIRDQCYSILDSFVKLTCLMVKHSNSTHVQTRVNFLKKVLNIITSVLLMDHEGRGAQFHPLPYHRILVEIFNELVDSDSDSIIGPVIEVFSQTLFVVQPRRAPRFSFQWFSIVGHRNTIARMVAPAYFGNTPPTSDSLKAASLYIQLLILQLKFLHPYLRNVDLPKNILTLYKGTLRVFLVILHDFPELLCEFHFALCDVIPPNCIQLRNLVLSAYPKHMRLPNPSTLEFKDLDSIPEMGVEPKTGLSLEQIIPVELRQQLDNHLRTRAGVDLLTSLPVILTVSQVPGSKYNSSLINALVLYVGSKAVESLQLKGQCISITTIAHTSFMDIFQNLAVQLCTEGRYLLFNAMANQLRYPNAHTHYFSCSLLFLFLRADTIHVKEQITRILFERVIALRPHPWGLLVTFLELIRNPIYRFWDHDFTRCTPEIEKLFLNVKSTCALTGRT</sequence>
<feature type="domain" description="C2H2-type" evidence="13">
    <location>
        <begin position="169"/>
        <end position="196"/>
    </location>
</feature>
<keyword evidence="14" id="KW-1185">Reference proteome</keyword>
<dbReference type="FunFam" id="3.30.160.60:FF:001666">
    <property type="entry name" value="MDS1 and EVI1 complex locus"/>
    <property type="match status" value="1"/>
</dbReference>
<evidence type="ECO:0000256" key="4">
    <source>
        <dbReference type="ARBA" id="ARBA00022737"/>
    </source>
</evidence>
<reference evidence="15" key="1">
    <citation type="submission" date="2024-02" db="UniProtKB">
        <authorList>
            <consortium name="WormBaseParasite"/>
        </authorList>
    </citation>
    <scope>IDENTIFICATION</scope>
</reference>
<name>A0AAF3JB27_9BILA</name>
<dbReference type="GO" id="GO:0008270">
    <property type="term" value="F:zinc ion binding"/>
    <property type="evidence" value="ECO:0007669"/>
    <property type="project" value="UniProtKB-KW"/>
</dbReference>
<keyword evidence="3" id="KW-0479">Metal-binding</keyword>
<feature type="domain" description="C2H2-type" evidence="13">
    <location>
        <begin position="141"/>
        <end position="168"/>
    </location>
</feature>
<protein>
    <recommendedName>
        <fullName evidence="13">C2H2-type domain-containing protein</fullName>
    </recommendedName>
</protein>
<proteinExistence type="inferred from homology"/>
<dbReference type="Gene3D" id="3.30.160.60">
    <property type="entry name" value="Classic Zinc Finger"/>
    <property type="match status" value="3"/>
</dbReference>
<accession>A0AAF3JB27</accession>
<dbReference type="PANTHER" id="PTHR13162">
    <property type="entry name" value="CCR4-NOT TRANSCRIPTION COMPLEX"/>
    <property type="match status" value="1"/>
</dbReference>
<keyword evidence="7" id="KW-0805">Transcription regulation</keyword>
<dbReference type="Gene3D" id="1.25.40.800">
    <property type="match status" value="1"/>
</dbReference>
<dbReference type="InterPro" id="IPR007196">
    <property type="entry name" value="CCR4-Not_Not1_C"/>
</dbReference>
<dbReference type="InterPro" id="IPR032191">
    <property type="entry name" value="CNOT1_CAF1_bind"/>
</dbReference>
<comment type="subcellular location">
    <subcellularLocation>
        <location evidence="1">Nucleus</location>
    </subcellularLocation>
</comment>
<dbReference type="WBParaSite" id="MBELARI_LOCUS7561">
    <property type="protein sequence ID" value="MBELARI_LOCUS7561"/>
    <property type="gene ID" value="MBELARI_LOCUS7561"/>
</dbReference>
<dbReference type="GO" id="GO:0060090">
    <property type="term" value="F:molecular adaptor activity"/>
    <property type="evidence" value="ECO:0007669"/>
    <property type="project" value="TreeGrafter"/>
</dbReference>
<dbReference type="Pfam" id="PF04054">
    <property type="entry name" value="Not1"/>
    <property type="match status" value="1"/>
</dbReference>
<evidence type="ECO:0000313" key="14">
    <source>
        <dbReference type="Proteomes" id="UP000887575"/>
    </source>
</evidence>
<dbReference type="PROSITE" id="PS50157">
    <property type="entry name" value="ZINC_FINGER_C2H2_2"/>
    <property type="match status" value="3"/>
</dbReference>
<evidence type="ECO:0000256" key="5">
    <source>
        <dbReference type="ARBA" id="ARBA00022771"/>
    </source>
</evidence>
<dbReference type="Proteomes" id="UP000887575">
    <property type="component" value="Unassembled WGS sequence"/>
</dbReference>
<evidence type="ECO:0000256" key="1">
    <source>
        <dbReference type="ARBA" id="ARBA00004123"/>
    </source>
</evidence>